<accession>A0A218VZY0</accession>
<dbReference type="Gene3D" id="2.120.10.80">
    <property type="entry name" value="Kelch-type beta propeller"/>
    <property type="match status" value="1"/>
</dbReference>
<dbReference type="GO" id="GO:0080037">
    <property type="term" value="P:negative regulation of cytokinin-activated signaling pathway"/>
    <property type="evidence" value="ECO:0007669"/>
    <property type="project" value="InterPro"/>
</dbReference>
<keyword evidence="5" id="KW-1185">Reference proteome</keyword>
<dbReference type="SMART" id="SM00612">
    <property type="entry name" value="Kelch"/>
    <property type="match status" value="2"/>
</dbReference>
<feature type="domain" description="F-box" evidence="1">
    <location>
        <begin position="7"/>
        <end position="47"/>
    </location>
</feature>
<organism evidence="2 4">
    <name type="scientific">Punica granatum</name>
    <name type="common">Pomegranate</name>
    <dbReference type="NCBI Taxonomy" id="22663"/>
    <lineage>
        <taxon>Eukaryota</taxon>
        <taxon>Viridiplantae</taxon>
        <taxon>Streptophyta</taxon>
        <taxon>Embryophyta</taxon>
        <taxon>Tracheophyta</taxon>
        <taxon>Spermatophyta</taxon>
        <taxon>Magnoliopsida</taxon>
        <taxon>eudicotyledons</taxon>
        <taxon>Gunneridae</taxon>
        <taxon>Pentapetalae</taxon>
        <taxon>rosids</taxon>
        <taxon>malvids</taxon>
        <taxon>Myrtales</taxon>
        <taxon>Lythraceae</taxon>
        <taxon>Punica</taxon>
    </lineage>
</organism>
<dbReference type="PANTHER" id="PTHR46407:SF3">
    <property type="entry name" value="OS02G0208700 PROTEIN"/>
    <property type="match status" value="1"/>
</dbReference>
<reference evidence="2" key="2">
    <citation type="submission" date="2017-06" db="EMBL/GenBank/DDBJ databases">
        <title>The pomegranate genome and the genomics of punicalagin biosynthesis.</title>
        <authorList>
            <person name="Xu C."/>
        </authorList>
    </citation>
    <scope>NUCLEOTIDE SEQUENCE [LARGE SCALE GENOMIC DNA]</scope>
    <source>
        <tissue evidence="2">Fresh leaf</tissue>
    </source>
</reference>
<comment type="caution">
    <text evidence="2">The sequence shown here is derived from an EMBL/GenBank/DDBJ whole genome shotgun (WGS) entry which is preliminary data.</text>
</comment>
<dbReference type="GO" id="GO:2000762">
    <property type="term" value="P:regulation of phenylpropanoid metabolic process"/>
    <property type="evidence" value="ECO:0007669"/>
    <property type="project" value="InterPro"/>
</dbReference>
<dbReference type="SUPFAM" id="SSF117281">
    <property type="entry name" value="Kelch motif"/>
    <property type="match status" value="1"/>
</dbReference>
<evidence type="ECO:0000313" key="5">
    <source>
        <dbReference type="Proteomes" id="UP000233551"/>
    </source>
</evidence>
<evidence type="ECO:0000313" key="2">
    <source>
        <dbReference type="EMBL" id="OWM66134.1"/>
    </source>
</evidence>
<dbReference type="EMBL" id="PGOL01000402">
    <property type="protein sequence ID" value="PKI71106.1"/>
    <property type="molecule type" value="Genomic_DNA"/>
</dbReference>
<proteinExistence type="predicted"/>
<dbReference type="Pfam" id="PF01344">
    <property type="entry name" value="Kelch_1"/>
    <property type="match status" value="2"/>
</dbReference>
<reference evidence="4" key="1">
    <citation type="journal article" date="2017" name="Plant J.">
        <title>The pomegranate (Punica granatum L.) genome and the genomics of punicalagin biosynthesis.</title>
        <authorList>
            <person name="Qin G."/>
            <person name="Xu C."/>
            <person name="Ming R."/>
            <person name="Tang H."/>
            <person name="Guyot R."/>
            <person name="Kramer E.M."/>
            <person name="Hu Y."/>
            <person name="Yi X."/>
            <person name="Qi Y."/>
            <person name="Xu X."/>
            <person name="Gao Z."/>
            <person name="Pan H."/>
            <person name="Jian J."/>
            <person name="Tian Y."/>
            <person name="Yue Z."/>
            <person name="Xu Y."/>
        </authorList>
    </citation>
    <scope>NUCLEOTIDE SEQUENCE [LARGE SCALE GENOMIC DNA]</scope>
    <source>
        <strain evidence="4">cv. Dabenzi</strain>
    </source>
</reference>
<evidence type="ECO:0000313" key="4">
    <source>
        <dbReference type="Proteomes" id="UP000197138"/>
    </source>
</evidence>
<sequence>MELIPGLPEDLARECLSRVPYQQFPAVGAVCKDWKAEIDSPGFLSQRKSAGQCQALVVLVQARPNPIGKYCSPGLKNMHPPIFLPTVFEPLSGRWADLPSPPGCCDGLPRFCRLAAVGTDLVVVGGLDPVTWDVTNSVYVYSFLSSEWRRGADMPGGDRFLFGCASDDDRLVFVAGGHDKQKNSLRSAMAYDVHMDRWVQMPDMARERDECRGTFRGGKFLVISGYGTEAQGKYDRSVEAFDTAKWSWDPVEENVLEADTTPRACVDGEGDDALYTCRNRSRDIAALRGSTWTPVAELPSDVASQSHVMRWRRKLLVFGYGSGCKPDGVSVLDLCSNNKWTKVEIPEEFRGTVDEGWVLEI</sequence>
<dbReference type="PANTHER" id="PTHR46407">
    <property type="entry name" value="OS02G0208700 PROTEIN"/>
    <property type="match status" value="1"/>
</dbReference>
<dbReference type="OrthoDB" id="191037at2759"/>
<dbReference type="InterPro" id="IPR044595">
    <property type="entry name" value="KMD1-4"/>
</dbReference>
<reference evidence="3 5" key="3">
    <citation type="submission" date="2017-11" db="EMBL/GenBank/DDBJ databases">
        <title>De-novo sequencing of pomegranate (Punica granatum L.) genome.</title>
        <authorList>
            <person name="Akparov Z."/>
            <person name="Amiraslanov A."/>
            <person name="Hajiyeva S."/>
            <person name="Abbasov M."/>
            <person name="Kaur K."/>
            <person name="Hamwieh A."/>
            <person name="Solovyev V."/>
            <person name="Salamov A."/>
            <person name="Braich B."/>
            <person name="Kosarev P."/>
            <person name="Mahmoud A."/>
            <person name="Hajiyev E."/>
            <person name="Babayeva S."/>
            <person name="Izzatullayeva V."/>
            <person name="Mammadov A."/>
            <person name="Mammadov A."/>
            <person name="Sharifova S."/>
            <person name="Ojaghi J."/>
            <person name="Eynullazada K."/>
            <person name="Bayramov B."/>
            <person name="Abdulazimova A."/>
            <person name="Shahmuradov I."/>
        </authorList>
    </citation>
    <scope>NUCLEOTIDE SEQUENCE [LARGE SCALE GENOMIC DNA]</scope>
    <source>
        <strain evidence="3">AG2017</strain>
        <strain evidence="5">cv. AG2017</strain>
        <tissue evidence="3">Leaf</tissue>
    </source>
</reference>
<dbReference type="STRING" id="22663.A0A218VZY0"/>
<dbReference type="AlphaFoldDB" id="A0A218VZY0"/>
<dbReference type="SMART" id="SM00256">
    <property type="entry name" value="FBOX"/>
    <property type="match status" value="1"/>
</dbReference>
<evidence type="ECO:0000313" key="3">
    <source>
        <dbReference type="EMBL" id="PKI71106.1"/>
    </source>
</evidence>
<dbReference type="Pfam" id="PF00646">
    <property type="entry name" value="F-box"/>
    <property type="match status" value="1"/>
</dbReference>
<dbReference type="Proteomes" id="UP000233551">
    <property type="component" value="Unassembled WGS sequence"/>
</dbReference>
<dbReference type="EMBL" id="MTKT01005556">
    <property type="protein sequence ID" value="OWM66134.1"/>
    <property type="molecule type" value="Genomic_DNA"/>
</dbReference>
<dbReference type="Proteomes" id="UP000197138">
    <property type="component" value="Unassembled WGS sequence"/>
</dbReference>
<name>A0A218VZY0_PUNGR</name>
<dbReference type="GeneID" id="116199211"/>
<evidence type="ECO:0000259" key="1">
    <source>
        <dbReference type="SMART" id="SM00256"/>
    </source>
</evidence>
<protein>
    <recommendedName>
        <fullName evidence="1">F-box domain-containing protein</fullName>
    </recommendedName>
</protein>
<dbReference type="CDD" id="cd22152">
    <property type="entry name" value="F-box_AtAFR-like"/>
    <property type="match status" value="1"/>
</dbReference>
<dbReference type="SUPFAM" id="SSF81383">
    <property type="entry name" value="F-box domain"/>
    <property type="match status" value="1"/>
</dbReference>
<dbReference type="Gene3D" id="1.20.1280.50">
    <property type="match status" value="1"/>
</dbReference>
<gene>
    <name evidence="2" type="ORF">CDL15_Pgr015561</name>
    <name evidence="3" type="ORF">CRG98_008507</name>
</gene>
<dbReference type="InterPro" id="IPR015915">
    <property type="entry name" value="Kelch-typ_b-propeller"/>
</dbReference>
<dbReference type="InterPro" id="IPR036047">
    <property type="entry name" value="F-box-like_dom_sf"/>
</dbReference>
<dbReference type="InterPro" id="IPR001810">
    <property type="entry name" value="F-box_dom"/>
</dbReference>
<dbReference type="InterPro" id="IPR006652">
    <property type="entry name" value="Kelch_1"/>
</dbReference>